<dbReference type="Proteomes" id="UP001369086">
    <property type="component" value="Unassembled WGS sequence"/>
</dbReference>
<accession>A0ABR0ZEI7</accession>
<evidence type="ECO:0000256" key="4">
    <source>
        <dbReference type="SAM" id="MobiDB-lite"/>
    </source>
</evidence>
<evidence type="ECO:0000313" key="5">
    <source>
        <dbReference type="EMBL" id="KAK6483178.1"/>
    </source>
</evidence>
<feature type="region of interest" description="Disordered" evidence="4">
    <location>
        <begin position="153"/>
        <end position="280"/>
    </location>
</feature>
<evidence type="ECO:0000256" key="3">
    <source>
        <dbReference type="ARBA" id="ARBA00023157"/>
    </source>
</evidence>
<dbReference type="InterPro" id="IPR050149">
    <property type="entry name" value="Collagen_superfamily"/>
</dbReference>
<keyword evidence="3" id="KW-1015">Disulfide bond</keyword>
<evidence type="ECO:0000256" key="1">
    <source>
        <dbReference type="ARBA" id="ARBA00022729"/>
    </source>
</evidence>
<keyword evidence="6" id="KW-1185">Reference proteome</keyword>
<comment type="caution">
    <text evidence="5">The sequence shown here is derived from an EMBL/GenBank/DDBJ whole genome shotgun (WGS) entry which is preliminary data.</text>
</comment>
<sequence length="489" mass="52235">MHTRWILPSLQACSSEFQYKSIVKEATSYNRPALCFGLGKFHSFVCKNMSPGFLTVMSQLFLGYILTQIKLSDAFSLTSASPFDVGNVTEMPYCSTGALPPPPPPFPPVKLAWIMMKPIEEQHQETLLSLPSLPMYPHLLGCEETIATAGPTVDPVSHEIPVPKGEKGNRGIRGSTGLPGPMGLPGLPGLPGPLGPQGEKGDKGERGWVGLPGTRGQPGLKQGQRGLKGSNGEQGEMGNQGPQGEKGSIGFPGPVGWKGDRGPIGADGLAGQEGPRGIPGKRGLPAIKGDTGPTGNSGTVGAPGVRGITGPPGLPGPIHIVPGTKGDKGILGPTAKCHCEHLKTNLQQSHFTEIPAIFIVNNEEELSQLKTENVMVLRRDTRILYIYNNTGWIVVQSAKTDSLRYCGDGILQSENGEQCDDGNQEVSDNCINCQKAFCGDGHRHIGVEQCDLRDFGQQTCASYLPGSYGNLKCDRYCYIDSTDCRFFRD</sequence>
<keyword evidence="2" id="KW-0677">Repeat</keyword>
<dbReference type="PANTHER" id="PTHR24023:SF914">
    <property type="entry name" value="OTOLIN-1"/>
    <property type="match status" value="1"/>
</dbReference>
<organism evidence="5 6">
    <name type="scientific">Huso huso</name>
    <name type="common">Beluga</name>
    <name type="synonym">Acipenser huso</name>
    <dbReference type="NCBI Taxonomy" id="61971"/>
    <lineage>
        <taxon>Eukaryota</taxon>
        <taxon>Metazoa</taxon>
        <taxon>Chordata</taxon>
        <taxon>Craniata</taxon>
        <taxon>Vertebrata</taxon>
        <taxon>Euteleostomi</taxon>
        <taxon>Actinopterygii</taxon>
        <taxon>Chondrostei</taxon>
        <taxon>Acipenseriformes</taxon>
        <taxon>Acipenseridae</taxon>
        <taxon>Huso</taxon>
    </lineage>
</organism>
<evidence type="ECO:0000256" key="2">
    <source>
        <dbReference type="ARBA" id="ARBA00022737"/>
    </source>
</evidence>
<dbReference type="InterPro" id="IPR008160">
    <property type="entry name" value="Collagen"/>
</dbReference>
<keyword evidence="1" id="KW-0732">Signal</keyword>
<dbReference type="EMBL" id="JAHFZB010000012">
    <property type="protein sequence ID" value="KAK6483178.1"/>
    <property type="molecule type" value="Genomic_DNA"/>
</dbReference>
<dbReference type="Pfam" id="PF01391">
    <property type="entry name" value="Collagen"/>
    <property type="match status" value="2"/>
</dbReference>
<protein>
    <submittedName>
        <fullName evidence="5">Acetylcholinesterase collagenic tail peptide-like</fullName>
    </submittedName>
</protein>
<gene>
    <name evidence="5" type="ORF">HHUSO_G14600</name>
</gene>
<feature type="compositionally biased region" description="Low complexity" evidence="4">
    <location>
        <begin position="178"/>
        <end position="187"/>
    </location>
</feature>
<dbReference type="NCBIfam" id="TIGR02232">
    <property type="entry name" value="myxo_disulf_rpt"/>
    <property type="match status" value="1"/>
</dbReference>
<dbReference type="InterPro" id="IPR011936">
    <property type="entry name" value="Myxo_disulph_rpt"/>
</dbReference>
<dbReference type="PANTHER" id="PTHR24023">
    <property type="entry name" value="COLLAGEN ALPHA"/>
    <property type="match status" value="1"/>
</dbReference>
<reference evidence="5 6" key="1">
    <citation type="submission" date="2021-05" db="EMBL/GenBank/DDBJ databases">
        <authorList>
            <person name="Zahm M."/>
            <person name="Klopp C."/>
            <person name="Cabau C."/>
            <person name="Kuhl H."/>
            <person name="Suciu R."/>
            <person name="Ciorpac M."/>
            <person name="Holostenco D."/>
            <person name="Gessner J."/>
            <person name="Wuertz S."/>
            <person name="Hohne C."/>
            <person name="Stock M."/>
            <person name="Gislard M."/>
            <person name="Lluch J."/>
            <person name="Milhes M."/>
            <person name="Lampietro C."/>
            <person name="Lopez Roques C."/>
            <person name="Donnadieu C."/>
            <person name="Du K."/>
            <person name="Schartl M."/>
            <person name="Guiguen Y."/>
        </authorList>
    </citation>
    <scope>NUCLEOTIDE SEQUENCE [LARGE SCALE GENOMIC DNA]</scope>
    <source>
        <strain evidence="5">Hh-F2</strain>
        <tissue evidence="5">Blood</tissue>
    </source>
</reference>
<evidence type="ECO:0000313" key="6">
    <source>
        <dbReference type="Proteomes" id="UP001369086"/>
    </source>
</evidence>
<name>A0ABR0ZEI7_HUSHU</name>
<dbReference type="Pfam" id="PF13948">
    <property type="entry name" value="DUF4215"/>
    <property type="match status" value="1"/>
</dbReference>
<proteinExistence type="predicted"/>